<accession>A0ABV4WCR6</accession>
<dbReference type="InterPro" id="IPR000498">
    <property type="entry name" value="OmpA-like_TM_dom"/>
</dbReference>
<keyword evidence="2" id="KW-0812">Transmembrane</keyword>
<feature type="domain" description="Outer membrane protein OmpA-like transmembrane" evidence="3">
    <location>
        <begin position="8"/>
        <end position="109"/>
    </location>
</feature>
<evidence type="ECO:0000256" key="1">
    <source>
        <dbReference type="ARBA" id="ARBA00005710"/>
    </source>
</evidence>
<keyword evidence="2" id="KW-0626">Porin</keyword>
<comment type="caution">
    <text evidence="4">The sequence shown here is derived from an EMBL/GenBank/DDBJ whole genome shotgun (WGS) entry which is preliminary data.</text>
</comment>
<evidence type="ECO:0000256" key="2">
    <source>
        <dbReference type="ARBA" id="ARBA00023114"/>
    </source>
</evidence>
<keyword evidence="2" id="KW-0813">Transport</keyword>
<comment type="similarity">
    <text evidence="1">Belongs to the outer membrane OOP (TC 1.B.6) superfamily. OmpA family.</text>
</comment>
<dbReference type="Pfam" id="PF01389">
    <property type="entry name" value="OmpA_membrane"/>
    <property type="match status" value="1"/>
</dbReference>
<gene>
    <name evidence="4" type="ORF">ACE05E_21180</name>
</gene>
<dbReference type="EMBL" id="JBHFLD010000098">
    <property type="protein sequence ID" value="MFB2717981.1"/>
    <property type="molecule type" value="Genomic_DNA"/>
</dbReference>
<dbReference type="InterPro" id="IPR011250">
    <property type="entry name" value="OMP/PagP_B-barrel"/>
</dbReference>
<dbReference type="Gene3D" id="2.40.160.20">
    <property type="match status" value="1"/>
</dbReference>
<dbReference type="SUPFAM" id="SSF56925">
    <property type="entry name" value="OMPA-like"/>
    <property type="match status" value="1"/>
</dbReference>
<reference evidence="4 5" key="1">
    <citation type="submission" date="2024-09" db="EMBL/GenBank/DDBJ databases">
        <title>Draft genome sequences of 6 high pH adapted Marinobacter shengliensis sp. isolated from Mariana forearc serpentinite mud volcanoes.</title>
        <authorList>
            <person name="Elkassas S."/>
            <person name="Serres M."/>
            <person name="Michael N."/>
            <person name="Amina P."/>
            <person name="Teodora Z."/>
            <person name="Julie H."/>
        </authorList>
    </citation>
    <scope>NUCLEOTIDE SEQUENCE [LARGE SCALE GENOMIC DNA]</scope>
    <source>
        <strain evidence="4 5">EB4</strain>
    </source>
</reference>
<name>A0ABV4WCR6_9GAMM</name>
<dbReference type="RefSeq" id="WP_374816345.1">
    <property type="nucleotide sequence ID" value="NZ_JBHFLD010000098.1"/>
</dbReference>
<organism evidence="4 5">
    <name type="scientific">Marinobacter shengliensis</name>
    <dbReference type="NCBI Taxonomy" id="1389223"/>
    <lineage>
        <taxon>Bacteria</taxon>
        <taxon>Pseudomonadati</taxon>
        <taxon>Pseudomonadota</taxon>
        <taxon>Gammaproteobacteria</taxon>
        <taxon>Pseudomonadales</taxon>
        <taxon>Marinobacteraceae</taxon>
        <taxon>Marinobacter</taxon>
    </lineage>
</organism>
<evidence type="ECO:0000259" key="3">
    <source>
        <dbReference type="Pfam" id="PF01389"/>
    </source>
</evidence>
<protein>
    <recommendedName>
        <fullName evidence="3">Outer membrane protein OmpA-like transmembrane domain-containing protein</fullName>
    </recommendedName>
</protein>
<evidence type="ECO:0000313" key="4">
    <source>
        <dbReference type="EMBL" id="MFB2717981.1"/>
    </source>
</evidence>
<keyword evidence="5" id="KW-1185">Reference proteome</keyword>
<sequence length="109" mass="11982">MAVAVNGHFVDTTLQLGMPETGPFKFFAKAGLMLWRLNYEAAASNGFQTVSVSDDDTGVALRTGLGMSYQISDRVRLRADWDLLLNVGDEDETGETDINVFSVGPEFRF</sequence>
<evidence type="ECO:0000313" key="5">
    <source>
        <dbReference type="Proteomes" id="UP001576762"/>
    </source>
</evidence>
<keyword evidence="2" id="KW-0406">Ion transport</keyword>
<proteinExistence type="inferred from homology"/>
<dbReference type="Proteomes" id="UP001576762">
    <property type="component" value="Unassembled WGS sequence"/>
</dbReference>